<comment type="caution">
    <text evidence="1">The sequence shown here is derived from an EMBL/GenBank/DDBJ whole genome shotgun (WGS) entry which is preliminary data.</text>
</comment>
<name>A0A077N9M8_XENBV</name>
<dbReference type="EMBL" id="CBSW010000059">
    <property type="protein sequence ID" value="CDG95719.1"/>
    <property type="molecule type" value="Genomic_DNA"/>
</dbReference>
<proteinExistence type="predicted"/>
<dbReference type="HOGENOM" id="CLU_3334989_0_0_6"/>
<evidence type="ECO:0000313" key="1">
    <source>
        <dbReference type="EMBL" id="CDG95719.1"/>
    </source>
</evidence>
<gene>
    <name evidence="1" type="ORF">XBP1_1510009</name>
</gene>
<protein>
    <submittedName>
        <fullName evidence="1">Uncharacterized protein</fullName>
    </submittedName>
</protein>
<reference evidence="1" key="1">
    <citation type="submission" date="2013-07" db="EMBL/GenBank/DDBJ databases">
        <title>Sub-species coevolution in mutualistic symbiosis.</title>
        <authorList>
            <person name="Murfin K."/>
            <person name="Klassen J."/>
            <person name="Lee M."/>
            <person name="Forst S."/>
            <person name="Stock P."/>
            <person name="Goodrich-Blair H."/>
        </authorList>
    </citation>
    <scope>NUCLEOTIDE SEQUENCE [LARGE SCALE GENOMIC DNA]</scope>
    <source>
        <strain evidence="1">Puntauvense</strain>
    </source>
</reference>
<accession>A0A077N9M8</accession>
<dbReference type="Proteomes" id="UP000028511">
    <property type="component" value="Unassembled WGS sequence"/>
</dbReference>
<sequence length="38" mass="4353">MPTSEYSSASINFVQFQEENGLLPKIFCWMKLIQITTG</sequence>
<evidence type="ECO:0000313" key="2">
    <source>
        <dbReference type="Proteomes" id="UP000028511"/>
    </source>
</evidence>
<organism evidence="1 2">
    <name type="scientific">Xenorhabdus bovienii str. puntauvense</name>
    <dbReference type="NCBI Taxonomy" id="1398201"/>
    <lineage>
        <taxon>Bacteria</taxon>
        <taxon>Pseudomonadati</taxon>
        <taxon>Pseudomonadota</taxon>
        <taxon>Gammaproteobacteria</taxon>
        <taxon>Enterobacterales</taxon>
        <taxon>Morganellaceae</taxon>
        <taxon>Xenorhabdus</taxon>
    </lineage>
</organism>
<dbReference type="AlphaFoldDB" id="A0A077N9M8"/>